<protein>
    <recommendedName>
        <fullName evidence="4">Esterase</fullName>
    </recommendedName>
</protein>
<evidence type="ECO:0000313" key="3">
    <source>
        <dbReference type="Proteomes" id="UP000600365"/>
    </source>
</evidence>
<accession>A0A918D135</accession>
<dbReference type="EMBL" id="BMMM01000002">
    <property type="protein sequence ID" value="GGN55417.1"/>
    <property type="molecule type" value="Genomic_DNA"/>
</dbReference>
<dbReference type="AlphaFoldDB" id="A0A918D135"/>
<gene>
    <name evidence="2" type="ORF">GCM10011579_015440</name>
</gene>
<sequence length="97" mass="9562">MAVVARVLLAATATAVPIAHARPVATRVRGDFDGDGFTDLDNGDGGAQPDLAAARDVSGADAAVPVFRATSAGATAKSSFAFGARVLGAPRAVPNSV</sequence>
<comment type="caution">
    <text evidence="2">The sequence shown here is derived from an EMBL/GenBank/DDBJ whole genome shotgun (WGS) entry which is preliminary data.</text>
</comment>
<proteinExistence type="predicted"/>
<keyword evidence="1" id="KW-0732">Signal</keyword>
<keyword evidence="3" id="KW-1185">Reference proteome</keyword>
<organism evidence="2 3">
    <name type="scientific">Streptomyces albiflavescens</name>
    <dbReference type="NCBI Taxonomy" id="1623582"/>
    <lineage>
        <taxon>Bacteria</taxon>
        <taxon>Bacillati</taxon>
        <taxon>Actinomycetota</taxon>
        <taxon>Actinomycetes</taxon>
        <taxon>Kitasatosporales</taxon>
        <taxon>Streptomycetaceae</taxon>
        <taxon>Streptomyces</taxon>
    </lineage>
</organism>
<evidence type="ECO:0000256" key="1">
    <source>
        <dbReference type="SAM" id="SignalP"/>
    </source>
</evidence>
<dbReference type="RefSeq" id="WP_189185099.1">
    <property type="nucleotide sequence ID" value="NZ_BMMM01000002.1"/>
</dbReference>
<evidence type="ECO:0008006" key="4">
    <source>
        <dbReference type="Google" id="ProtNLM"/>
    </source>
</evidence>
<feature type="chain" id="PRO_5037297594" description="Esterase" evidence="1">
    <location>
        <begin position="22"/>
        <end position="97"/>
    </location>
</feature>
<dbReference type="Proteomes" id="UP000600365">
    <property type="component" value="Unassembled WGS sequence"/>
</dbReference>
<reference evidence="2 3" key="1">
    <citation type="journal article" date="2014" name="Int. J. Syst. Evol. Microbiol.">
        <title>Complete genome sequence of Corynebacterium casei LMG S-19264T (=DSM 44701T), isolated from a smear-ripened cheese.</title>
        <authorList>
            <consortium name="US DOE Joint Genome Institute (JGI-PGF)"/>
            <person name="Walter F."/>
            <person name="Albersmeier A."/>
            <person name="Kalinowski J."/>
            <person name="Ruckert C."/>
        </authorList>
    </citation>
    <scope>NUCLEOTIDE SEQUENCE [LARGE SCALE GENOMIC DNA]</scope>
    <source>
        <strain evidence="2 3">CGMCC 4.7111</strain>
    </source>
</reference>
<evidence type="ECO:0000313" key="2">
    <source>
        <dbReference type="EMBL" id="GGN55417.1"/>
    </source>
</evidence>
<name>A0A918D135_9ACTN</name>
<feature type="signal peptide" evidence="1">
    <location>
        <begin position="1"/>
        <end position="21"/>
    </location>
</feature>